<protein>
    <recommendedName>
        <fullName evidence="3">Sulfurtransferase</fullName>
    </recommendedName>
</protein>
<evidence type="ECO:0000313" key="6">
    <source>
        <dbReference type="Proteomes" id="UP000427071"/>
    </source>
</evidence>
<comment type="catalytic activity">
    <reaction evidence="2">
        <text>thiosulfate + hydrogen cyanide = thiocyanate + sulfite + 2 H(+)</text>
        <dbReference type="Rhea" id="RHEA:16881"/>
        <dbReference type="ChEBI" id="CHEBI:15378"/>
        <dbReference type="ChEBI" id="CHEBI:17359"/>
        <dbReference type="ChEBI" id="CHEBI:18022"/>
        <dbReference type="ChEBI" id="CHEBI:18407"/>
        <dbReference type="ChEBI" id="CHEBI:33542"/>
        <dbReference type="EC" id="2.8.1.1"/>
    </reaction>
</comment>
<dbReference type="CDD" id="cd01448">
    <property type="entry name" value="TST_Repeat_1"/>
    <property type="match status" value="1"/>
</dbReference>
<evidence type="ECO:0000256" key="3">
    <source>
        <dbReference type="RuleBase" id="RU000507"/>
    </source>
</evidence>
<keyword evidence="3 5" id="KW-0808">Transferase</keyword>
<dbReference type="EMBL" id="CP046452">
    <property type="protein sequence ID" value="QGU02739.1"/>
    <property type="molecule type" value="Genomic_DNA"/>
</dbReference>
<dbReference type="SUPFAM" id="SSF52821">
    <property type="entry name" value="Rhodanese/Cell cycle control phosphatase"/>
    <property type="match status" value="2"/>
</dbReference>
<evidence type="ECO:0000313" key="5">
    <source>
        <dbReference type="EMBL" id="QGU02739.1"/>
    </source>
</evidence>
<dbReference type="CDD" id="cd01449">
    <property type="entry name" value="TST_Repeat_2"/>
    <property type="match status" value="1"/>
</dbReference>
<dbReference type="KEGG" id="ckw:CKALI_09420"/>
<accession>A0A6B8VI91</accession>
<dbReference type="SMART" id="SM00450">
    <property type="entry name" value="RHOD"/>
    <property type="match status" value="2"/>
</dbReference>
<evidence type="ECO:0000256" key="2">
    <source>
        <dbReference type="ARBA" id="ARBA00047549"/>
    </source>
</evidence>
<feature type="domain" description="Rhodanese" evidence="4">
    <location>
        <begin position="167"/>
        <end position="281"/>
    </location>
</feature>
<name>A0A6B8VI91_9CORY</name>
<reference evidence="6" key="1">
    <citation type="submission" date="2019-11" db="EMBL/GenBank/DDBJ databases">
        <title>Complete genome sequence of Corynebacterium kalinowskii 1959, a novel Corynebacterium species isolated from soil of a small paddock in Vilsendorf, Germany.</title>
        <authorList>
            <person name="Schaffert L."/>
            <person name="Ruwe M."/>
            <person name="Milse J."/>
            <person name="Hanuschka K."/>
            <person name="Ortseifen V."/>
            <person name="Droste J."/>
            <person name="Brandt D."/>
            <person name="Schlueter L."/>
            <person name="Kutter Y."/>
            <person name="Vinke S."/>
            <person name="Viehoefer P."/>
            <person name="Jacob L."/>
            <person name="Luebke N.-C."/>
            <person name="Schulte-Berndt E."/>
            <person name="Hain C."/>
            <person name="Linder M."/>
            <person name="Schmidt P."/>
            <person name="Wollenschlaeger L."/>
            <person name="Luttermann T."/>
            <person name="Thieme E."/>
            <person name="Hassa J."/>
            <person name="Haak M."/>
            <person name="Wittchen M."/>
            <person name="Mentz A."/>
            <person name="Persicke M."/>
            <person name="Busche T."/>
            <person name="Ruckert C."/>
        </authorList>
    </citation>
    <scope>NUCLEOTIDE SEQUENCE [LARGE SCALE GENOMIC DNA]</scope>
    <source>
        <strain evidence="6">1959</strain>
    </source>
</reference>
<dbReference type="PROSITE" id="PS00683">
    <property type="entry name" value="RHODANESE_2"/>
    <property type="match status" value="1"/>
</dbReference>
<feature type="domain" description="Rhodanese" evidence="4">
    <location>
        <begin position="31"/>
        <end position="138"/>
    </location>
</feature>
<dbReference type="InterPro" id="IPR036873">
    <property type="entry name" value="Rhodanese-like_dom_sf"/>
</dbReference>
<dbReference type="Proteomes" id="UP000427071">
    <property type="component" value="Chromosome"/>
</dbReference>
<dbReference type="Pfam" id="PF00581">
    <property type="entry name" value="Rhodanese"/>
    <property type="match status" value="2"/>
</dbReference>
<proteinExistence type="predicted"/>
<dbReference type="AlphaFoldDB" id="A0A6B8VI91"/>
<sequence>MALPLDPNPKFSDFAHPGRLVSPQWLSAQLGSKGLKVVESDEDSLLYNIGHIPGAVRIDWHKDLNDPVTRDFITPERFAELMDEKGIAPDDTVVIYGDKRNWWAAFTLWVFELFGHADVRLLDGGRDAWMAEERDTSYAVPEYPAANYPVPALDEKARAFVAAVADGVGKLPLIDARSPEEFAGTATDHGHDTIRHGHIPGALNIPCEGNVMANHYFRTRKELETLYADLDPKAQTIVYCHEGERAAHSWFTLKYLLGFADVLNYDGAWVEWGNMVRMPIAKG</sequence>
<organism evidence="5 6">
    <name type="scientific">Corynebacterium kalinowskii</name>
    <dbReference type="NCBI Taxonomy" id="2675216"/>
    <lineage>
        <taxon>Bacteria</taxon>
        <taxon>Bacillati</taxon>
        <taxon>Actinomycetota</taxon>
        <taxon>Actinomycetes</taxon>
        <taxon>Mycobacteriales</taxon>
        <taxon>Corynebacteriaceae</taxon>
        <taxon>Corynebacterium</taxon>
    </lineage>
</organism>
<evidence type="ECO:0000259" key="4">
    <source>
        <dbReference type="PROSITE" id="PS50206"/>
    </source>
</evidence>
<dbReference type="PANTHER" id="PTHR43855">
    <property type="entry name" value="THIOSULFATE SULFURTRANSFERASE"/>
    <property type="match status" value="1"/>
</dbReference>
<dbReference type="InterPro" id="IPR001763">
    <property type="entry name" value="Rhodanese-like_dom"/>
</dbReference>
<evidence type="ECO:0000256" key="1">
    <source>
        <dbReference type="ARBA" id="ARBA00022737"/>
    </source>
</evidence>
<keyword evidence="1" id="KW-0677">Repeat</keyword>
<dbReference type="RefSeq" id="WP_156193090.1">
    <property type="nucleotide sequence ID" value="NZ_CP046452.1"/>
</dbReference>
<dbReference type="GO" id="GO:0004792">
    <property type="term" value="F:thiosulfate-cyanide sulfurtransferase activity"/>
    <property type="evidence" value="ECO:0007669"/>
    <property type="project" value="UniProtKB-EC"/>
</dbReference>
<keyword evidence="6" id="KW-1185">Reference proteome</keyword>
<dbReference type="Gene3D" id="3.40.250.10">
    <property type="entry name" value="Rhodanese-like domain"/>
    <property type="match status" value="2"/>
</dbReference>
<dbReference type="PROSITE" id="PS50206">
    <property type="entry name" value="RHODANESE_3"/>
    <property type="match status" value="2"/>
</dbReference>
<gene>
    <name evidence="5" type="primary">sseA2</name>
    <name evidence="5" type="ORF">CKALI_09420</name>
</gene>
<dbReference type="PANTHER" id="PTHR43855:SF1">
    <property type="entry name" value="THIOSULFATE SULFURTRANSFERASE"/>
    <property type="match status" value="1"/>
</dbReference>
<dbReference type="InterPro" id="IPR051126">
    <property type="entry name" value="Thiosulfate_sulfurtransferase"/>
</dbReference>
<dbReference type="InterPro" id="IPR001307">
    <property type="entry name" value="Thiosulphate_STrfase_CS"/>
</dbReference>
<dbReference type="PROSITE" id="PS00380">
    <property type="entry name" value="RHODANESE_1"/>
    <property type="match status" value="1"/>
</dbReference>